<dbReference type="Proteomes" id="UP001157418">
    <property type="component" value="Unassembled WGS sequence"/>
</dbReference>
<gene>
    <name evidence="2" type="ORF">LVIROSA_LOCUS20484</name>
</gene>
<accession>A0AAU9N5P6</accession>
<dbReference type="GO" id="GO:0005634">
    <property type="term" value="C:nucleus"/>
    <property type="evidence" value="ECO:0007669"/>
    <property type="project" value="TreeGrafter"/>
</dbReference>
<evidence type="ECO:0000313" key="3">
    <source>
        <dbReference type="Proteomes" id="UP001157418"/>
    </source>
</evidence>
<dbReference type="InterPro" id="IPR036465">
    <property type="entry name" value="vWFA_dom_sf"/>
</dbReference>
<comment type="caution">
    <text evidence="2">The sequence shown here is derived from an EMBL/GenBank/DDBJ whole genome shotgun (WGS) entry which is preliminary data.</text>
</comment>
<dbReference type="Pfam" id="PF07002">
    <property type="entry name" value="Copine"/>
    <property type="match status" value="1"/>
</dbReference>
<name>A0AAU9N5P6_9ASTR</name>
<dbReference type="SUPFAM" id="SSF53300">
    <property type="entry name" value="vWA-like"/>
    <property type="match status" value="1"/>
</dbReference>
<sequence>MDPIPTFNLVFSVVIQEERQREINITQSINSPTAFDVQSSNVINASRTRSDPQPPMTQSYTYPPPYQSCPDQAHIDKRNLEGKYSSIDDYYYNLRQVKDALIHVGFEHARLIVGVDFTKSNEWTGARSFHRRSLHHIGIDMNPYEEVISMLGRIIRPVYKDQMIPCFGFGDASTHDQEVFSFYPNGECNGFEDILRRYRELVPQLQLAEPTSFAPVIEMAITNIEQSGGRYHVLFIITDGQVTRSVVTDRGQLSLHERRTLDAIVKASEYPLSIILVGVGDGPWDMMKEFDDNIPTRAFDNFQFVNCTEIISKNIDLSRKTAEFSLSVWMEIPSQYKAILELNILGACRGNDIERISLPPPRYDSASTSNNNF</sequence>
<dbReference type="GO" id="GO:0004842">
    <property type="term" value="F:ubiquitin-protein transferase activity"/>
    <property type="evidence" value="ECO:0007669"/>
    <property type="project" value="TreeGrafter"/>
</dbReference>
<evidence type="ECO:0000313" key="2">
    <source>
        <dbReference type="EMBL" id="CAH1433925.1"/>
    </source>
</evidence>
<dbReference type="EMBL" id="CAKMRJ010003334">
    <property type="protein sequence ID" value="CAH1433925.1"/>
    <property type="molecule type" value="Genomic_DNA"/>
</dbReference>
<organism evidence="2 3">
    <name type="scientific">Lactuca virosa</name>
    <dbReference type="NCBI Taxonomy" id="75947"/>
    <lineage>
        <taxon>Eukaryota</taxon>
        <taxon>Viridiplantae</taxon>
        <taxon>Streptophyta</taxon>
        <taxon>Embryophyta</taxon>
        <taxon>Tracheophyta</taxon>
        <taxon>Spermatophyta</taxon>
        <taxon>Magnoliopsida</taxon>
        <taxon>eudicotyledons</taxon>
        <taxon>Gunneridae</taxon>
        <taxon>Pentapetalae</taxon>
        <taxon>asterids</taxon>
        <taxon>campanulids</taxon>
        <taxon>Asterales</taxon>
        <taxon>Asteraceae</taxon>
        <taxon>Cichorioideae</taxon>
        <taxon>Cichorieae</taxon>
        <taxon>Lactucinae</taxon>
        <taxon>Lactuca</taxon>
    </lineage>
</organism>
<dbReference type="Gene3D" id="3.40.50.410">
    <property type="entry name" value="von Willebrand factor, type A domain"/>
    <property type="match status" value="1"/>
</dbReference>
<dbReference type="AlphaFoldDB" id="A0AAU9N5P6"/>
<reference evidence="2 3" key="1">
    <citation type="submission" date="2022-01" db="EMBL/GenBank/DDBJ databases">
        <authorList>
            <person name="Xiong W."/>
            <person name="Schranz E."/>
        </authorList>
    </citation>
    <scope>NUCLEOTIDE SEQUENCE [LARGE SCALE GENOMIC DNA]</scope>
</reference>
<dbReference type="InterPro" id="IPR010734">
    <property type="entry name" value="Copine_C"/>
</dbReference>
<dbReference type="InterPro" id="IPR052079">
    <property type="entry name" value="E3_ligase/Copine_domain"/>
</dbReference>
<dbReference type="SMART" id="SM00327">
    <property type="entry name" value="VWA"/>
    <property type="match status" value="1"/>
</dbReference>
<evidence type="ECO:0000259" key="1">
    <source>
        <dbReference type="SMART" id="SM00327"/>
    </source>
</evidence>
<dbReference type="PANTHER" id="PTHR45751:SF38">
    <property type="entry name" value="E3 UBIQUITIN-PROTEIN LIGASE RGLG5-LIKE"/>
    <property type="match status" value="1"/>
</dbReference>
<protein>
    <recommendedName>
        <fullName evidence="1">VWFA domain-containing protein</fullName>
    </recommendedName>
</protein>
<keyword evidence="3" id="KW-1185">Reference proteome</keyword>
<feature type="domain" description="VWFA" evidence="1">
    <location>
        <begin position="108"/>
        <end position="307"/>
    </location>
</feature>
<dbReference type="PANTHER" id="PTHR45751">
    <property type="entry name" value="COPINE FAMILY PROTEIN 1"/>
    <property type="match status" value="1"/>
</dbReference>
<dbReference type="GO" id="GO:0016567">
    <property type="term" value="P:protein ubiquitination"/>
    <property type="evidence" value="ECO:0007669"/>
    <property type="project" value="TreeGrafter"/>
</dbReference>
<dbReference type="InterPro" id="IPR002035">
    <property type="entry name" value="VWF_A"/>
</dbReference>
<proteinExistence type="predicted"/>